<dbReference type="PROSITE" id="PS50890">
    <property type="entry name" value="PUA"/>
    <property type="match status" value="1"/>
</dbReference>
<dbReference type="InterPro" id="IPR036974">
    <property type="entry name" value="PUA_sf"/>
</dbReference>
<protein>
    <recommendedName>
        <fullName evidence="5">PUA domain-containing protein</fullName>
    </recommendedName>
</protein>
<dbReference type="GO" id="GO:0005524">
    <property type="term" value="F:ATP binding"/>
    <property type="evidence" value="ECO:0007669"/>
    <property type="project" value="UniProtKB-KW"/>
</dbReference>
<keyword evidence="2" id="KW-0547">Nucleotide-binding</keyword>
<gene>
    <name evidence="6" type="ORF">LCGC14_2538910</name>
</gene>
<accession>A0A0F9DJC7</accession>
<dbReference type="GO" id="GO:0005829">
    <property type="term" value="C:cytosol"/>
    <property type="evidence" value="ECO:0007669"/>
    <property type="project" value="TreeGrafter"/>
</dbReference>
<keyword evidence="3" id="KW-0418">Kinase</keyword>
<dbReference type="SMART" id="SM00359">
    <property type="entry name" value="PUA"/>
    <property type="match status" value="1"/>
</dbReference>
<dbReference type="Gene3D" id="2.30.130.10">
    <property type="entry name" value="PUA domain"/>
    <property type="match status" value="1"/>
</dbReference>
<dbReference type="InterPro" id="IPR002478">
    <property type="entry name" value="PUA"/>
</dbReference>
<evidence type="ECO:0000313" key="6">
    <source>
        <dbReference type="EMBL" id="KKL12123.1"/>
    </source>
</evidence>
<dbReference type="AlphaFoldDB" id="A0A0F9DJC7"/>
<evidence type="ECO:0000256" key="4">
    <source>
        <dbReference type="ARBA" id="ARBA00022840"/>
    </source>
</evidence>
<proteinExistence type="predicted"/>
<organism evidence="6">
    <name type="scientific">marine sediment metagenome</name>
    <dbReference type="NCBI Taxonomy" id="412755"/>
    <lineage>
        <taxon>unclassified sequences</taxon>
        <taxon>metagenomes</taxon>
        <taxon>ecological metagenomes</taxon>
    </lineage>
</organism>
<dbReference type="InterPro" id="IPR015947">
    <property type="entry name" value="PUA-like_sf"/>
</dbReference>
<dbReference type="GO" id="GO:0004349">
    <property type="term" value="F:glutamate 5-kinase activity"/>
    <property type="evidence" value="ECO:0007669"/>
    <property type="project" value="TreeGrafter"/>
</dbReference>
<keyword evidence="1" id="KW-0808">Transferase</keyword>
<comment type="caution">
    <text evidence="6">The sequence shown here is derived from an EMBL/GenBank/DDBJ whole genome shotgun (WGS) entry which is preliminary data.</text>
</comment>
<sequence>RGTSLLPAGVTAVAGKFERGDSIAMFDPAGHAVGHGLSRYSAEEINQIKGRKSTEIEAILGYPGRAALVHRDDMAL</sequence>
<dbReference type="CDD" id="cd21157">
    <property type="entry name" value="PUA_G5K"/>
    <property type="match status" value="1"/>
</dbReference>
<dbReference type="SUPFAM" id="SSF88697">
    <property type="entry name" value="PUA domain-like"/>
    <property type="match status" value="1"/>
</dbReference>
<feature type="non-terminal residue" evidence="6">
    <location>
        <position position="1"/>
    </location>
</feature>
<dbReference type="Pfam" id="PF01472">
    <property type="entry name" value="PUA"/>
    <property type="match status" value="1"/>
</dbReference>
<evidence type="ECO:0000256" key="3">
    <source>
        <dbReference type="ARBA" id="ARBA00022777"/>
    </source>
</evidence>
<evidence type="ECO:0000259" key="5">
    <source>
        <dbReference type="SMART" id="SM00359"/>
    </source>
</evidence>
<dbReference type="PANTHER" id="PTHR43654">
    <property type="entry name" value="GLUTAMATE 5-KINASE"/>
    <property type="match status" value="1"/>
</dbReference>
<name>A0A0F9DJC7_9ZZZZ</name>
<dbReference type="PANTHER" id="PTHR43654:SF1">
    <property type="entry name" value="ISOPENTENYL PHOSPHATE KINASE"/>
    <property type="match status" value="1"/>
</dbReference>
<evidence type="ECO:0000256" key="1">
    <source>
        <dbReference type="ARBA" id="ARBA00022679"/>
    </source>
</evidence>
<keyword evidence="4" id="KW-0067">ATP-binding</keyword>
<dbReference type="EMBL" id="LAZR01041383">
    <property type="protein sequence ID" value="KKL12123.1"/>
    <property type="molecule type" value="Genomic_DNA"/>
</dbReference>
<evidence type="ECO:0000256" key="2">
    <source>
        <dbReference type="ARBA" id="ARBA00022741"/>
    </source>
</evidence>
<reference evidence="6" key="1">
    <citation type="journal article" date="2015" name="Nature">
        <title>Complex archaea that bridge the gap between prokaryotes and eukaryotes.</title>
        <authorList>
            <person name="Spang A."/>
            <person name="Saw J.H."/>
            <person name="Jorgensen S.L."/>
            <person name="Zaremba-Niedzwiedzka K."/>
            <person name="Martijn J."/>
            <person name="Lind A.E."/>
            <person name="van Eijk R."/>
            <person name="Schleper C."/>
            <person name="Guy L."/>
            <person name="Ettema T.J."/>
        </authorList>
    </citation>
    <scope>NUCLEOTIDE SEQUENCE</scope>
</reference>
<feature type="domain" description="PUA" evidence="5">
    <location>
        <begin position="4"/>
        <end position="69"/>
    </location>
</feature>
<dbReference type="GO" id="GO:0003723">
    <property type="term" value="F:RNA binding"/>
    <property type="evidence" value="ECO:0007669"/>
    <property type="project" value="InterPro"/>
</dbReference>